<evidence type="ECO:0000313" key="1">
    <source>
        <dbReference type="EMBL" id="KAJ9649847.1"/>
    </source>
</evidence>
<dbReference type="Proteomes" id="UP001172386">
    <property type="component" value="Unassembled WGS sequence"/>
</dbReference>
<comment type="caution">
    <text evidence="1">The sequence shown here is derived from an EMBL/GenBank/DDBJ whole genome shotgun (WGS) entry which is preliminary data.</text>
</comment>
<dbReference type="EMBL" id="JAPDRQ010000428">
    <property type="protein sequence ID" value="KAJ9649847.1"/>
    <property type="molecule type" value="Genomic_DNA"/>
</dbReference>
<evidence type="ECO:0000313" key="2">
    <source>
        <dbReference type="Proteomes" id="UP001172386"/>
    </source>
</evidence>
<reference evidence="1" key="1">
    <citation type="submission" date="2022-10" db="EMBL/GenBank/DDBJ databases">
        <title>Culturing micro-colonial fungi from biological soil crusts in the Mojave desert and describing Neophaeococcomyces mojavensis, and introducing the new genera and species Taxawa tesnikishii.</title>
        <authorList>
            <person name="Kurbessoian T."/>
            <person name="Stajich J.E."/>
        </authorList>
    </citation>
    <scope>NUCLEOTIDE SEQUENCE</scope>
    <source>
        <strain evidence="1">JES_112</strain>
    </source>
</reference>
<accession>A0ACC2ZQK6</accession>
<name>A0ACC2ZQK6_9EURO</name>
<keyword evidence="2" id="KW-1185">Reference proteome</keyword>
<organism evidence="1 2">
    <name type="scientific">Neophaeococcomyces mojaviensis</name>
    <dbReference type="NCBI Taxonomy" id="3383035"/>
    <lineage>
        <taxon>Eukaryota</taxon>
        <taxon>Fungi</taxon>
        <taxon>Dikarya</taxon>
        <taxon>Ascomycota</taxon>
        <taxon>Pezizomycotina</taxon>
        <taxon>Eurotiomycetes</taxon>
        <taxon>Chaetothyriomycetidae</taxon>
        <taxon>Chaetothyriales</taxon>
        <taxon>Chaetothyriales incertae sedis</taxon>
        <taxon>Neophaeococcomyces</taxon>
    </lineage>
</organism>
<protein>
    <submittedName>
        <fullName evidence="1">ATP synthase mitochondrial F1 complex assembly factor 2</fullName>
    </submittedName>
</protein>
<sequence length="375" mass="41739">MATKATIETLFKGALRAQRIATTSHGAQQPCRHLSQSRPLRATPLPITVQAPPPQPPEPSGYGARIDERRKKAAMIQQSKDLRAQQSGSKSSPLRKRFWKDVHVKETPEGYQIYLDTRPVRTPSKAILTVPKSKPHLAHAIAIEWDLLTSAQQALKTHNIPMTSIVSRAQDVAEAESKGDTKIRQEVLQNMMRYLDTDTLLCWAPSVAESTLDLGKTGTIEGGESGPSLRQIQQETAEQIISYLNTTVWPGVEIKPVLEEGSIMPTQQSEVTRSIISGWIAGLPAFELAGFERAVLATKSLLIGTRLLIEWSEEFRGMQREQETRFGIEEAALAATIEVRWQTRMWGEVEDTHDVDKEDVRRQLGSTVLVISGHK</sequence>
<gene>
    <name evidence="1" type="primary">atp12</name>
    <name evidence="1" type="ORF">H2198_010826</name>
</gene>
<proteinExistence type="predicted"/>